<feature type="non-terminal residue" evidence="2">
    <location>
        <position position="1"/>
    </location>
</feature>
<accession>X1VRI9</accession>
<evidence type="ECO:0000313" key="2">
    <source>
        <dbReference type="EMBL" id="GAJ19581.1"/>
    </source>
</evidence>
<sequence>RDNIMWRGVEMTDEWTESFVDEIIYGEVGVGLTENPDYRRRKDNVPHGTESDHQCTDHRL</sequence>
<evidence type="ECO:0000256" key="1">
    <source>
        <dbReference type="SAM" id="MobiDB-lite"/>
    </source>
</evidence>
<organism evidence="2">
    <name type="scientific">marine sediment metagenome</name>
    <dbReference type="NCBI Taxonomy" id="412755"/>
    <lineage>
        <taxon>unclassified sequences</taxon>
        <taxon>metagenomes</taxon>
        <taxon>ecological metagenomes</taxon>
    </lineage>
</organism>
<dbReference type="EMBL" id="BARW01035338">
    <property type="protein sequence ID" value="GAJ19581.1"/>
    <property type="molecule type" value="Genomic_DNA"/>
</dbReference>
<proteinExistence type="predicted"/>
<protein>
    <submittedName>
        <fullName evidence="2">Uncharacterized protein</fullName>
    </submittedName>
</protein>
<name>X1VRI9_9ZZZZ</name>
<gene>
    <name evidence="2" type="ORF">S12H4_55134</name>
</gene>
<reference evidence="2" key="1">
    <citation type="journal article" date="2014" name="Front. Microbiol.">
        <title>High frequency of phylogenetically diverse reductive dehalogenase-homologous genes in deep subseafloor sedimentary metagenomes.</title>
        <authorList>
            <person name="Kawai M."/>
            <person name="Futagami T."/>
            <person name="Toyoda A."/>
            <person name="Takaki Y."/>
            <person name="Nishi S."/>
            <person name="Hori S."/>
            <person name="Arai W."/>
            <person name="Tsubouchi T."/>
            <person name="Morono Y."/>
            <person name="Uchiyama I."/>
            <person name="Ito T."/>
            <person name="Fujiyama A."/>
            <person name="Inagaki F."/>
            <person name="Takami H."/>
        </authorList>
    </citation>
    <scope>NUCLEOTIDE SEQUENCE</scope>
    <source>
        <strain evidence="2">Expedition CK06-06</strain>
    </source>
</reference>
<comment type="caution">
    <text evidence="2">The sequence shown here is derived from an EMBL/GenBank/DDBJ whole genome shotgun (WGS) entry which is preliminary data.</text>
</comment>
<dbReference type="AlphaFoldDB" id="X1VRI9"/>
<feature type="compositionally biased region" description="Basic and acidic residues" evidence="1">
    <location>
        <begin position="36"/>
        <end position="60"/>
    </location>
</feature>
<feature type="region of interest" description="Disordered" evidence="1">
    <location>
        <begin position="35"/>
        <end position="60"/>
    </location>
</feature>